<keyword evidence="1" id="KW-0732">Signal</keyword>
<evidence type="ECO:0000256" key="1">
    <source>
        <dbReference type="SAM" id="SignalP"/>
    </source>
</evidence>
<comment type="caution">
    <text evidence="2">The sequence shown here is derived from an EMBL/GenBank/DDBJ whole genome shotgun (WGS) entry which is preliminary data.</text>
</comment>
<dbReference type="EMBL" id="BDIP01003233">
    <property type="protein sequence ID" value="GIQ87442.1"/>
    <property type="molecule type" value="Genomic_DNA"/>
</dbReference>
<reference evidence="2 3" key="1">
    <citation type="journal article" date="2018" name="PLoS ONE">
        <title>The draft genome of Kipferlia bialata reveals reductive genome evolution in fornicate parasites.</title>
        <authorList>
            <person name="Tanifuji G."/>
            <person name="Takabayashi S."/>
            <person name="Kume K."/>
            <person name="Takagi M."/>
            <person name="Nakayama T."/>
            <person name="Kamikawa R."/>
            <person name="Inagaki Y."/>
            <person name="Hashimoto T."/>
        </authorList>
    </citation>
    <scope>NUCLEOTIDE SEQUENCE [LARGE SCALE GENOMIC DNA]</scope>
    <source>
        <strain evidence="2">NY0173</strain>
    </source>
</reference>
<dbReference type="AlphaFoldDB" id="A0A9K3D3P2"/>
<evidence type="ECO:0000313" key="3">
    <source>
        <dbReference type="Proteomes" id="UP000265618"/>
    </source>
</evidence>
<dbReference type="Proteomes" id="UP000265618">
    <property type="component" value="Unassembled WGS sequence"/>
</dbReference>
<dbReference type="SUPFAM" id="SSF49464">
    <property type="entry name" value="Carboxypeptidase regulatory domain-like"/>
    <property type="match status" value="1"/>
</dbReference>
<dbReference type="Pfam" id="PF13620">
    <property type="entry name" value="CarboxypepD_reg"/>
    <property type="match status" value="1"/>
</dbReference>
<organism evidence="2 3">
    <name type="scientific">Kipferlia bialata</name>
    <dbReference type="NCBI Taxonomy" id="797122"/>
    <lineage>
        <taxon>Eukaryota</taxon>
        <taxon>Metamonada</taxon>
        <taxon>Carpediemonas-like organisms</taxon>
        <taxon>Kipferlia</taxon>
    </lineage>
</organism>
<name>A0A9K3D3P2_9EUKA</name>
<accession>A0A9K3D3P2</accession>
<keyword evidence="3" id="KW-1185">Reference proteome</keyword>
<dbReference type="Gene3D" id="2.60.40.1120">
    <property type="entry name" value="Carboxypeptidase-like, regulatory domain"/>
    <property type="match status" value="1"/>
</dbReference>
<feature type="signal peptide" evidence="1">
    <location>
        <begin position="1"/>
        <end position="16"/>
    </location>
</feature>
<sequence length="407" mass="44905">MIAFLCGLLLCGVALCIPEISDQFTSDITVAVPWVGSQDGVMYYDRVMNRQRQDFTSRWGTNIQLDDGNNEVTFNIQCSRQGQCECTRADTFSPIWELNLPPFSEYVGDEVIEGETAQHWHVEMGQVVVDEWVVVDESAEPKEPSYPVKFIANAMGMTTEVLFSEMDVDTPLTDDLFDGAQWNCPAPVPPVFYTVTGSIQDSTNLKAIQGATVTAGDYSAVTNSRGVYTLTDVLEIDAPYTFTVQAEGYTPESFEVVVDHNIQSGTSADAFLSPKLPVGSYRFVLTWKDRPRDLDLYVKDANGCTTYFGHKQCTSGARLDVDKRQGWGPETITIDATTTSPSYTVWVKQYSSDSHLSLSGAKVDLYSSVGHVDTMSVPADCAESSKGLAIGKLLPFENTWNPVVYCF</sequence>
<protein>
    <recommendedName>
        <fullName evidence="4">Carboxypeptidase regulatory-like domain-containing protein</fullName>
    </recommendedName>
</protein>
<dbReference type="Gene3D" id="2.60.120.380">
    <property type="match status" value="1"/>
</dbReference>
<dbReference type="OrthoDB" id="2441647at2759"/>
<evidence type="ECO:0000313" key="2">
    <source>
        <dbReference type="EMBL" id="GIQ87442.1"/>
    </source>
</evidence>
<dbReference type="InterPro" id="IPR008969">
    <property type="entry name" value="CarboxyPept-like_regulatory"/>
</dbReference>
<proteinExistence type="predicted"/>
<feature type="chain" id="PRO_5039913756" description="Carboxypeptidase regulatory-like domain-containing protein" evidence="1">
    <location>
        <begin position="17"/>
        <end position="407"/>
    </location>
</feature>
<gene>
    <name evidence="2" type="ORF">KIPB_009482</name>
</gene>
<evidence type="ECO:0008006" key="4">
    <source>
        <dbReference type="Google" id="ProtNLM"/>
    </source>
</evidence>